<evidence type="ECO:0000256" key="3">
    <source>
        <dbReference type="SAM" id="Phobius"/>
    </source>
</evidence>
<feature type="region of interest" description="Disordered" evidence="2">
    <location>
        <begin position="248"/>
        <end position="276"/>
    </location>
</feature>
<dbReference type="OrthoDB" id="25675at2759"/>
<feature type="compositionally biased region" description="Polar residues" evidence="2">
    <location>
        <begin position="251"/>
        <end position="263"/>
    </location>
</feature>
<dbReference type="eggNOG" id="KOG3164">
    <property type="taxonomic scope" value="Eukaryota"/>
</dbReference>
<keyword evidence="3" id="KW-0812">Transmembrane</keyword>
<evidence type="ECO:0000313" key="5">
    <source>
        <dbReference type="Proteomes" id="UP000002226"/>
    </source>
</evidence>
<name>V4ZP70_TOXGV</name>
<keyword evidence="1" id="KW-0539">Nucleus</keyword>
<dbReference type="Proteomes" id="UP000002226">
    <property type="component" value="Unassembled WGS sequence"/>
</dbReference>
<dbReference type="Gene3D" id="3.40.50.1010">
    <property type="entry name" value="5'-nuclease"/>
    <property type="match status" value="2"/>
</dbReference>
<comment type="caution">
    <text evidence="4">The sequence shown here is derived from an EMBL/GenBank/DDBJ whole genome shotgun (WGS) entry which is preliminary data.</text>
</comment>
<feature type="compositionally biased region" description="Gly residues" evidence="2">
    <location>
        <begin position="439"/>
        <end position="450"/>
    </location>
</feature>
<dbReference type="VEuPathDB" id="ToxoDB:TGVEG_292190"/>
<keyword evidence="3" id="KW-1133">Transmembrane helix</keyword>
<sequence length="450" mass="49954">MKPSLSPAVASCFFLCFSWSPLFASPLFLLHVSSLAVFLFSIYCSSHVPLFFIKFIPLSPHFFSIFSISPAFFCLLIMRISRRKQFKRVMRFYSVGFGIKEPFKVLVDGTFLTAALKHRLSLADQLPLLLGGQCSILVTPCIVSELRQLPREKSIGAIAACKRLRRFHCKHDLDDARRHLVSMPENEENGGEGEDGGEREEGEEGEEGEAERFEEQRGSDGETANPQREKFSLHPALAAFRARQEEELLGTTFSSENRGVSRSSGEKGARDWKEESEATPSGTVFCADAFRCICRVIGQRNSPKLCVATQDRRLREKLRAVPGVPLIFLYKGGILQLEPPTSKTRAKHELEEKKKLRMGKEERRLFHETRRRVKAQNAGAPAGTASSPSSALRGAEKKKKKARKGVNPLSCKKSQKTVVNAPPTKAKKTRSRRKKGSGPASGEGGGPTTS</sequence>
<dbReference type="InterPro" id="IPR006984">
    <property type="entry name" value="Fcf1/UTP23"/>
</dbReference>
<accession>V4ZP70</accession>
<evidence type="ECO:0000256" key="2">
    <source>
        <dbReference type="SAM" id="MobiDB-lite"/>
    </source>
</evidence>
<evidence type="ECO:0000256" key="1">
    <source>
        <dbReference type="ARBA" id="ARBA00023242"/>
    </source>
</evidence>
<feature type="compositionally biased region" description="Acidic residues" evidence="2">
    <location>
        <begin position="185"/>
        <end position="209"/>
    </location>
</feature>
<feature type="transmembrane region" description="Helical" evidence="3">
    <location>
        <begin position="62"/>
        <end position="81"/>
    </location>
</feature>
<dbReference type="PaxDb" id="5811-TGME49_092190"/>
<proteinExistence type="predicted"/>
<dbReference type="EMBL" id="AAYL02000084">
    <property type="protein sequence ID" value="ESS33972.1"/>
    <property type="molecule type" value="Genomic_DNA"/>
</dbReference>
<feature type="compositionally biased region" description="Basic residues" evidence="2">
    <location>
        <begin position="425"/>
        <end position="436"/>
    </location>
</feature>
<feature type="compositionally biased region" description="Basic and acidic residues" evidence="2">
    <location>
        <begin position="354"/>
        <end position="368"/>
    </location>
</feature>
<reference evidence="4" key="1">
    <citation type="submission" date="2007-03" db="EMBL/GenBank/DDBJ databases">
        <authorList>
            <person name="Paulsen I."/>
        </authorList>
    </citation>
    <scope>NUCLEOTIDE SEQUENCE</scope>
    <source>
        <strain evidence="4">VEG</strain>
    </source>
</reference>
<feature type="compositionally biased region" description="Low complexity" evidence="2">
    <location>
        <begin position="378"/>
        <end position="393"/>
    </location>
</feature>
<dbReference type="AlphaFoldDB" id="V4ZP70"/>
<keyword evidence="5" id="KW-1185">Reference proteome</keyword>
<dbReference type="OMA" id="KRVMRFY"/>
<feature type="region of interest" description="Disordered" evidence="2">
    <location>
        <begin position="354"/>
        <end position="450"/>
    </location>
</feature>
<feature type="compositionally biased region" description="Basic and acidic residues" evidence="2">
    <location>
        <begin position="210"/>
        <end position="220"/>
    </location>
</feature>
<feature type="region of interest" description="Disordered" evidence="2">
    <location>
        <begin position="179"/>
        <end position="231"/>
    </location>
</feature>
<feature type="compositionally biased region" description="Basic and acidic residues" evidence="2">
    <location>
        <begin position="264"/>
        <end position="276"/>
    </location>
</feature>
<protein>
    <submittedName>
        <fullName evidence="4">U3 snoRNP, related protein</fullName>
    </submittedName>
</protein>
<keyword evidence="3" id="KW-0472">Membrane</keyword>
<evidence type="ECO:0000313" key="4">
    <source>
        <dbReference type="EMBL" id="ESS33972.1"/>
    </source>
</evidence>
<dbReference type="Pfam" id="PF04900">
    <property type="entry name" value="Fcf1"/>
    <property type="match status" value="2"/>
</dbReference>
<organism evidence="4 5">
    <name type="scientific">Toxoplasma gondii (strain ATCC 50861 / VEG)</name>
    <dbReference type="NCBI Taxonomy" id="432359"/>
    <lineage>
        <taxon>Eukaryota</taxon>
        <taxon>Sar</taxon>
        <taxon>Alveolata</taxon>
        <taxon>Apicomplexa</taxon>
        <taxon>Conoidasida</taxon>
        <taxon>Coccidia</taxon>
        <taxon>Eucoccidiorida</taxon>
        <taxon>Eimeriorina</taxon>
        <taxon>Sarcocystidae</taxon>
        <taxon>Toxoplasma</taxon>
    </lineage>
</organism>
<dbReference type="PANTHER" id="PTHR12416">
    <property type="entry name" value="RRNA-PROCESSING PROTEIN UTP23 HOMOLOG"/>
    <property type="match status" value="1"/>
</dbReference>
<gene>
    <name evidence="4" type="ORF">TGVEG_292190</name>
</gene>
<dbReference type="GO" id="GO:0032040">
    <property type="term" value="C:small-subunit processome"/>
    <property type="evidence" value="ECO:0007669"/>
    <property type="project" value="InterPro"/>
</dbReference>
<dbReference type="STRING" id="432359.V4ZP70"/>